<dbReference type="AlphaFoldDB" id="A0A4Z2BNL0"/>
<sequence length="107" mass="12359">MFTATIMLYAPPIIKCYMFHLKLTEKGRHTNKTSANKLDNTGTRCEKLRLSTLTRVFEIPANQSDHEKNQKNQGVICKWVSGQDVLNLLADWSQKKREKKTHLQRSG</sequence>
<keyword evidence="2" id="KW-1185">Reference proteome</keyword>
<gene>
    <name evidence="1" type="ORF">fugu_018568</name>
</gene>
<reference evidence="1 2" key="1">
    <citation type="submission" date="2019-04" db="EMBL/GenBank/DDBJ databases">
        <title>The sequence and de novo assembly of Takifugu bimaculatus genome using PacBio and Hi-C technologies.</title>
        <authorList>
            <person name="Xu P."/>
            <person name="Liu B."/>
            <person name="Zhou Z."/>
        </authorList>
    </citation>
    <scope>NUCLEOTIDE SEQUENCE [LARGE SCALE GENOMIC DNA]</scope>
    <source>
        <strain evidence="1">TB-2018</strain>
        <tissue evidence="1">Muscle</tissue>
    </source>
</reference>
<dbReference type="Proteomes" id="UP000516260">
    <property type="component" value="Chromosome 20"/>
</dbReference>
<evidence type="ECO:0000313" key="2">
    <source>
        <dbReference type="Proteomes" id="UP000516260"/>
    </source>
</evidence>
<evidence type="ECO:0000313" key="1">
    <source>
        <dbReference type="EMBL" id="TNM93166.1"/>
    </source>
</evidence>
<proteinExistence type="predicted"/>
<name>A0A4Z2BNL0_9TELE</name>
<protein>
    <submittedName>
        <fullName evidence="1">Uncharacterized protein</fullName>
    </submittedName>
</protein>
<accession>A0A4Z2BNL0</accession>
<organism evidence="1 2">
    <name type="scientific">Takifugu bimaculatus</name>
    <dbReference type="NCBI Taxonomy" id="433685"/>
    <lineage>
        <taxon>Eukaryota</taxon>
        <taxon>Metazoa</taxon>
        <taxon>Chordata</taxon>
        <taxon>Craniata</taxon>
        <taxon>Vertebrata</taxon>
        <taxon>Euteleostomi</taxon>
        <taxon>Actinopterygii</taxon>
        <taxon>Neopterygii</taxon>
        <taxon>Teleostei</taxon>
        <taxon>Neoteleostei</taxon>
        <taxon>Acanthomorphata</taxon>
        <taxon>Eupercaria</taxon>
        <taxon>Tetraodontiformes</taxon>
        <taxon>Tetradontoidea</taxon>
        <taxon>Tetraodontidae</taxon>
        <taxon>Takifugu</taxon>
    </lineage>
</organism>
<comment type="caution">
    <text evidence="1">The sequence shown here is derived from an EMBL/GenBank/DDBJ whole genome shotgun (WGS) entry which is preliminary data.</text>
</comment>
<dbReference type="EMBL" id="SWLE01000013">
    <property type="protein sequence ID" value="TNM93166.1"/>
    <property type="molecule type" value="Genomic_DNA"/>
</dbReference>